<dbReference type="AlphaFoldDB" id="A0A0N4YP09"/>
<name>A0A0N4YP09_NIPBR</name>
<dbReference type="WBParaSite" id="NBR_0001898001-mRNA-1">
    <property type="protein sequence ID" value="NBR_0001898001-mRNA-1"/>
    <property type="gene ID" value="NBR_0001898001"/>
</dbReference>
<keyword evidence="2" id="KW-1185">Reference proteome</keyword>
<gene>
    <name evidence="1" type="ORF">NBR_LOCUS18981</name>
</gene>
<accession>A0A0N4YP09</accession>
<protein>
    <submittedName>
        <fullName evidence="3">Zn_Tnp_IS1 domain-containing protein</fullName>
    </submittedName>
</protein>
<proteinExistence type="predicted"/>
<dbReference type="Proteomes" id="UP000271162">
    <property type="component" value="Unassembled WGS sequence"/>
</dbReference>
<dbReference type="EMBL" id="UYSL01023815">
    <property type="protein sequence ID" value="VDL82710.1"/>
    <property type="molecule type" value="Genomic_DNA"/>
</dbReference>
<reference evidence="3" key="1">
    <citation type="submission" date="2017-02" db="UniProtKB">
        <authorList>
            <consortium name="WormBaseParasite"/>
        </authorList>
    </citation>
    <scope>IDENTIFICATION</scope>
</reference>
<sequence>MKLLQFNLYTPLDARCDCGAEVVHPPGLHFGLEKGNRRKNIVDQRWLECNHGRRKTLSILNNTHPWKIQT</sequence>
<organism evidence="3">
    <name type="scientific">Nippostrongylus brasiliensis</name>
    <name type="common">Rat hookworm</name>
    <dbReference type="NCBI Taxonomy" id="27835"/>
    <lineage>
        <taxon>Eukaryota</taxon>
        <taxon>Metazoa</taxon>
        <taxon>Ecdysozoa</taxon>
        <taxon>Nematoda</taxon>
        <taxon>Chromadorea</taxon>
        <taxon>Rhabditida</taxon>
        <taxon>Rhabditina</taxon>
        <taxon>Rhabditomorpha</taxon>
        <taxon>Strongyloidea</taxon>
        <taxon>Heligmosomidae</taxon>
        <taxon>Nippostrongylus</taxon>
    </lineage>
</organism>
<evidence type="ECO:0000313" key="3">
    <source>
        <dbReference type="WBParaSite" id="NBR_0001898001-mRNA-1"/>
    </source>
</evidence>
<reference evidence="1 2" key="2">
    <citation type="submission" date="2018-11" db="EMBL/GenBank/DDBJ databases">
        <authorList>
            <consortium name="Pathogen Informatics"/>
        </authorList>
    </citation>
    <scope>NUCLEOTIDE SEQUENCE [LARGE SCALE GENOMIC DNA]</scope>
</reference>
<evidence type="ECO:0000313" key="1">
    <source>
        <dbReference type="EMBL" id="VDL82710.1"/>
    </source>
</evidence>
<evidence type="ECO:0000313" key="2">
    <source>
        <dbReference type="Proteomes" id="UP000271162"/>
    </source>
</evidence>